<organism evidence="1 2">
    <name type="scientific">Photorhabdus thracensis</name>
    <dbReference type="NCBI Taxonomy" id="230089"/>
    <lineage>
        <taxon>Bacteria</taxon>
        <taxon>Pseudomonadati</taxon>
        <taxon>Pseudomonadota</taxon>
        <taxon>Gammaproteobacteria</taxon>
        <taxon>Enterobacterales</taxon>
        <taxon>Morganellaceae</taxon>
        <taxon>Photorhabdus</taxon>
    </lineage>
</organism>
<dbReference type="KEGG" id="ptt:VY86_11880"/>
<dbReference type="Pfam" id="PF05591">
    <property type="entry name" value="T6SS_VipA"/>
    <property type="match status" value="1"/>
</dbReference>
<reference evidence="1 2" key="1">
    <citation type="journal article" date="2015" name="J. Biotechnol.">
        <title>Complete genome sequence of Photorhabdus temperata subsp. thracensis 39-8(T), an entomopathogenic bacterium for the improved commercial bioinsecticide.</title>
        <authorList>
            <person name="Kwak Y."/>
            <person name="Shin J.H."/>
        </authorList>
    </citation>
    <scope>NUCLEOTIDE SEQUENCE [LARGE SCALE GENOMIC DNA]</scope>
    <source>
        <strain evidence="1 2">DSM 15199</strain>
    </source>
</reference>
<dbReference type="Proteomes" id="UP000034866">
    <property type="component" value="Chromosome"/>
</dbReference>
<accession>A0A0F7LPC1</accession>
<dbReference type="STRING" id="230089.VY86_11880"/>
<dbReference type="PATRIC" id="fig|230089.6.peg.2646"/>
<dbReference type="EMBL" id="CP011104">
    <property type="protein sequence ID" value="AKH63918.1"/>
    <property type="molecule type" value="Genomic_DNA"/>
</dbReference>
<sequence>MTHAIEFFFIVEASLVIQSFQNAIHKSCVNIKLDLRTNTLAGNGSEENIVFTFQRINDFEPEQVARQIPQLRAERVFGIGKGMI</sequence>
<gene>
    <name evidence="1" type="ORF">VY86_11880</name>
</gene>
<evidence type="ECO:0000313" key="2">
    <source>
        <dbReference type="Proteomes" id="UP000034866"/>
    </source>
</evidence>
<reference evidence="2" key="2">
    <citation type="submission" date="2015-03" db="EMBL/GenBank/DDBJ databases">
        <title>Genome sequence of Azospirillum thiophilum strain DSM 21654T.</title>
        <authorList>
            <person name="Kwak Y."/>
            <person name="Shin J.-H."/>
        </authorList>
    </citation>
    <scope>NUCLEOTIDE SEQUENCE [LARGE SCALE GENOMIC DNA]</scope>
    <source>
        <strain evidence="2">DSM 15199</strain>
    </source>
</reference>
<name>A0A0F7LPC1_9GAMM</name>
<proteinExistence type="predicted"/>
<evidence type="ECO:0000313" key="1">
    <source>
        <dbReference type="EMBL" id="AKH63918.1"/>
    </source>
</evidence>
<dbReference type="InterPro" id="IPR008312">
    <property type="entry name" value="T6SS_TssB1"/>
</dbReference>
<keyword evidence="2" id="KW-1185">Reference proteome</keyword>
<dbReference type="AlphaFoldDB" id="A0A0F7LPC1"/>
<protein>
    <submittedName>
        <fullName evidence="1">Uncharacterized protein</fullName>
    </submittedName>
</protein>